<feature type="transmembrane region" description="Helical" evidence="1">
    <location>
        <begin position="158"/>
        <end position="177"/>
    </location>
</feature>
<organism evidence="2 3">
    <name type="scientific">Sellimonas intestinalis</name>
    <dbReference type="NCBI Taxonomy" id="1653434"/>
    <lineage>
        <taxon>Bacteria</taxon>
        <taxon>Bacillati</taxon>
        <taxon>Bacillota</taxon>
        <taxon>Clostridia</taxon>
        <taxon>Lachnospirales</taxon>
        <taxon>Lachnospiraceae</taxon>
        <taxon>Sellimonas</taxon>
    </lineage>
</organism>
<reference evidence="2 3" key="1">
    <citation type="submission" date="2018-08" db="EMBL/GenBank/DDBJ databases">
        <title>A genome reference for cultivated species of the human gut microbiota.</title>
        <authorList>
            <person name="Zou Y."/>
            <person name="Xue W."/>
            <person name="Luo G."/>
        </authorList>
    </citation>
    <scope>NUCLEOTIDE SEQUENCE [LARGE SCALE GENOMIC DNA]</scope>
    <source>
        <strain evidence="2 3">AF37-2AT</strain>
    </source>
</reference>
<evidence type="ECO:0000313" key="2">
    <source>
        <dbReference type="EMBL" id="RGE86919.1"/>
    </source>
</evidence>
<feature type="transmembrane region" description="Helical" evidence="1">
    <location>
        <begin position="189"/>
        <end position="206"/>
    </location>
</feature>
<dbReference type="EMBL" id="QVLX01000004">
    <property type="protein sequence ID" value="RGE86919.1"/>
    <property type="molecule type" value="Genomic_DNA"/>
</dbReference>
<evidence type="ECO:0000313" key="3">
    <source>
        <dbReference type="Proteomes" id="UP000261080"/>
    </source>
</evidence>
<feature type="transmembrane region" description="Helical" evidence="1">
    <location>
        <begin position="84"/>
        <end position="104"/>
    </location>
</feature>
<gene>
    <name evidence="2" type="ORF">DW016_08170</name>
</gene>
<keyword evidence="1" id="KW-0812">Transmembrane</keyword>
<proteinExistence type="predicted"/>
<keyword evidence="1" id="KW-1133">Transmembrane helix</keyword>
<dbReference type="GeneID" id="97192039"/>
<dbReference type="RefSeq" id="WP_024732003.1">
    <property type="nucleotide sequence ID" value="NZ_BAABYU010000001.1"/>
</dbReference>
<dbReference type="Proteomes" id="UP000261080">
    <property type="component" value="Unassembled WGS sequence"/>
</dbReference>
<sequence>MERIKEMEQLLKEQKKPVPDPKRVAACKERMMEEISHQVILPSRPLLVRMWESAGYISRWTWGGLLFFCAVGVLMALHNSYQNTLALCSILAPLPGIFLVPELARSFSEGMWEMEQSCYYNLRELLLLKMIVLGLAFGVLLGLGAVMTRVESGSFVDFELWICLPFLAVSSLSFFLLRKIRSRQAEYGIIGIDLMGVCVVIGMWNVKDDLQRMLESDQTAVLLFVLLAVLLGSLVMNGKKFFQCVQNGELVWEELME</sequence>
<keyword evidence="1" id="KW-0472">Membrane</keyword>
<feature type="transmembrane region" description="Helical" evidence="1">
    <location>
        <begin position="218"/>
        <end position="236"/>
    </location>
</feature>
<feature type="transmembrane region" description="Helical" evidence="1">
    <location>
        <begin position="60"/>
        <end position="78"/>
    </location>
</feature>
<name>A0A3E3K199_9FIRM</name>
<keyword evidence="3" id="KW-1185">Reference proteome</keyword>
<accession>A0A3E3K199</accession>
<comment type="caution">
    <text evidence="2">The sequence shown here is derived from an EMBL/GenBank/DDBJ whole genome shotgun (WGS) entry which is preliminary data.</text>
</comment>
<dbReference type="OrthoDB" id="2223278at2"/>
<protein>
    <submittedName>
        <fullName evidence="2">Uncharacterized protein</fullName>
    </submittedName>
</protein>
<evidence type="ECO:0000256" key="1">
    <source>
        <dbReference type="SAM" id="Phobius"/>
    </source>
</evidence>
<feature type="transmembrane region" description="Helical" evidence="1">
    <location>
        <begin position="125"/>
        <end position="146"/>
    </location>
</feature>
<dbReference type="AlphaFoldDB" id="A0A3E3K199"/>